<protein>
    <submittedName>
        <fullName evidence="1">Phage head closure protein</fullName>
    </submittedName>
</protein>
<dbReference type="NCBIfam" id="TIGR01563">
    <property type="entry name" value="gp16_SPP1"/>
    <property type="match status" value="1"/>
</dbReference>
<keyword evidence="2" id="KW-1185">Reference proteome</keyword>
<comment type="caution">
    <text evidence="1">The sequence shown here is derived from an EMBL/GenBank/DDBJ whole genome shotgun (WGS) entry which is preliminary data.</text>
</comment>
<dbReference type="RefSeq" id="WP_304559481.1">
    <property type="nucleotide sequence ID" value="NZ_JAUQSZ010000001.1"/>
</dbReference>
<accession>A0ABT8ZV44</accession>
<evidence type="ECO:0000313" key="1">
    <source>
        <dbReference type="EMBL" id="MDO7841082.1"/>
    </source>
</evidence>
<dbReference type="InterPro" id="IPR038666">
    <property type="entry name" value="SSP1_head-tail_sf"/>
</dbReference>
<dbReference type="Proteomes" id="UP001176468">
    <property type="component" value="Unassembled WGS sequence"/>
</dbReference>
<dbReference type="Gene3D" id="2.40.10.270">
    <property type="entry name" value="Bacteriophage SPP1 head-tail adaptor protein"/>
    <property type="match status" value="1"/>
</dbReference>
<gene>
    <name evidence="1" type="ORF">Q5H94_01975</name>
</gene>
<dbReference type="InterPro" id="IPR008767">
    <property type="entry name" value="Phage_SPP1_head-tail_adaptor"/>
</dbReference>
<evidence type="ECO:0000313" key="2">
    <source>
        <dbReference type="Proteomes" id="UP001176468"/>
    </source>
</evidence>
<name>A0ABT8ZV44_9SPHN</name>
<sequence>MISIDAGSLDRRVRLLRFGLAENEYGDETEGFAPLADVWGSVRPAPGAERLANAENAANAVTVVTVRWSTRVADLNPKDRVEYPIGSGRQFDIKSVTEKGRRVALEIAAVGRADQ</sequence>
<reference evidence="1" key="1">
    <citation type="submission" date="2023-07" db="EMBL/GenBank/DDBJ databases">
        <authorList>
            <person name="Kim M.K."/>
        </authorList>
    </citation>
    <scope>NUCLEOTIDE SEQUENCE</scope>
    <source>
        <strain evidence="1">CA1-15</strain>
    </source>
</reference>
<organism evidence="1 2">
    <name type="scientific">Sphingomonas immobilis</name>
    <dbReference type="NCBI Taxonomy" id="3063997"/>
    <lineage>
        <taxon>Bacteria</taxon>
        <taxon>Pseudomonadati</taxon>
        <taxon>Pseudomonadota</taxon>
        <taxon>Alphaproteobacteria</taxon>
        <taxon>Sphingomonadales</taxon>
        <taxon>Sphingomonadaceae</taxon>
        <taxon>Sphingomonas</taxon>
    </lineage>
</organism>
<proteinExistence type="predicted"/>
<dbReference type="EMBL" id="JAUQSZ010000001">
    <property type="protein sequence ID" value="MDO7841082.1"/>
    <property type="molecule type" value="Genomic_DNA"/>
</dbReference>
<dbReference type="Pfam" id="PF05521">
    <property type="entry name" value="Phage_HCP"/>
    <property type="match status" value="1"/>
</dbReference>